<gene>
    <name evidence="1" type="ORF">ACFFGT_25535</name>
</gene>
<keyword evidence="2" id="KW-1185">Reference proteome</keyword>
<comment type="caution">
    <text evidence="1">The sequence shown here is derived from an EMBL/GenBank/DDBJ whole genome shotgun (WGS) entry which is preliminary data.</text>
</comment>
<dbReference type="Proteomes" id="UP001589828">
    <property type="component" value="Unassembled WGS sequence"/>
</dbReference>
<evidence type="ECO:0000313" key="2">
    <source>
        <dbReference type="Proteomes" id="UP001589828"/>
    </source>
</evidence>
<evidence type="ECO:0000313" key="1">
    <source>
        <dbReference type="EMBL" id="MFC0517601.1"/>
    </source>
</evidence>
<accession>A0ABV6LDR3</accession>
<dbReference type="EMBL" id="JBHLTS010000075">
    <property type="protein sequence ID" value="MFC0517601.1"/>
    <property type="molecule type" value="Genomic_DNA"/>
</dbReference>
<organism evidence="1 2">
    <name type="scientific">Mucilaginibacter angelicae</name>
    <dbReference type="NCBI Taxonomy" id="869718"/>
    <lineage>
        <taxon>Bacteria</taxon>
        <taxon>Pseudomonadati</taxon>
        <taxon>Bacteroidota</taxon>
        <taxon>Sphingobacteriia</taxon>
        <taxon>Sphingobacteriales</taxon>
        <taxon>Sphingobacteriaceae</taxon>
        <taxon>Mucilaginibacter</taxon>
    </lineage>
</organism>
<sequence>MSKKILHIIGNGFDLAHGIKSSYWNFGEFVEENNKELFDTLERYFDSEMLWSDFEAALAELNTDDMVEDAMAYLQDYGAENWSESGNHDYQYELGKNIDRITKELKEAFTQWILQIEIPPTAGDNRLGIQIHELFLTFNYTPTLERVYHVDHVDIKYIHNKAIDKDSQLILGHSRNTEGTSFNNTSDLEGIDVRIYEGNQLLDEYFKVTYKPTEKIIEDNAEFFDSLTLIEEIHVIGHSMSEVDYGYFEKIVAKTDADKVRWRISYHDNKDLIKHQKAADDLGLNPAKTEHILARDFYTIQPKLF</sequence>
<name>A0ABV6LDR3_9SPHI</name>
<dbReference type="Pfam" id="PF14253">
    <property type="entry name" value="AbiH"/>
    <property type="match status" value="1"/>
</dbReference>
<dbReference type="RefSeq" id="WP_377025345.1">
    <property type="nucleotide sequence ID" value="NZ_JBHLTS010000075.1"/>
</dbReference>
<reference evidence="1 2" key="1">
    <citation type="submission" date="2024-09" db="EMBL/GenBank/DDBJ databases">
        <authorList>
            <person name="Sun Q."/>
            <person name="Mori K."/>
        </authorList>
    </citation>
    <scope>NUCLEOTIDE SEQUENCE [LARGE SCALE GENOMIC DNA]</scope>
    <source>
        <strain evidence="1 2">NCAIM B.02415</strain>
    </source>
</reference>
<proteinExistence type="predicted"/>
<dbReference type="InterPro" id="IPR025935">
    <property type="entry name" value="AbiH"/>
</dbReference>
<protein>
    <submittedName>
        <fullName evidence="1">Bacteriophage abortive infection AbiH family protein</fullName>
    </submittedName>
</protein>